<keyword evidence="3" id="KW-1185">Reference proteome</keyword>
<keyword evidence="1" id="KW-0732">Signal</keyword>
<evidence type="ECO:0000313" key="3">
    <source>
        <dbReference type="Proteomes" id="UP001151081"/>
    </source>
</evidence>
<protein>
    <recommendedName>
        <fullName evidence="4">PE-PGRS family protein</fullName>
    </recommendedName>
</protein>
<organism evidence="2 3">
    <name type="scientific">Polyangium jinanense</name>
    <dbReference type="NCBI Taxonomy" id="2829994"/>
    <lineage>
        <taxon>Bacteria</taxon>
        <taxon>Pseudomonadati</taxon>
        <taxon>Myxococcota</taxon>
        <taxon>Polyangia</taxon>
        <taxon>Polyangiales</taxon>
        <taxon>Polyangiaceae</taxon>
        <taxon>Polyangium</taxon>
    </lineage>
</organism>
<evidence type="ECO:0000256" key="1">
    <source>
        <dbReference type="SAM" id="SignalP"/>
    </source>
</evidence>
<feature type="chain" id="PRO_5040725079" description="PE-PGRS family protein" evidence="1">
    <location>
        <begin position="21"/>
        <end position="355"/>
    </location>
</feature>
<evidence type="ECO:0000313" key="2">
    <source>
        <dbReference type="EMBL" id="MDC3986617.1"/>
    </source>
</evidence>
<accession>A0A9X4AXY4</accession>
<dbReference type="RefSeq" id="WP_272425808.1">
    <property type="nucleotide sequence ID" value="NZ_JAGTJJ010000041.1"/>
</dbReference>
<comment type="caution">
    <text evidence="2">The sequence shown here is derived from an EMBL/GenBank/DDBJ whole genome shotgun (WGS) entry which is preliminary data.</text>
</comment>
<dbReference type="Proteomes" id="UP001151081">
    <property type="component" value="Unassembled WGS sequence"/>
</dbReference>
<reference evidence="2 3" key="1">
    <citation type="submission" date="2021-04" db="EMBL/GenBank/DDBJ databases">
        <title>Genome analysis of Polyangium sp.</title>
        <authorList>
            <person name="Li Y."/>
            <person name="Wang J."/>
        </authorList>
    </citation>
    <scope>NUCLEOTIDE SEQUENCE [LARGE SCALE GENOMIC DNA]</scope>
    <source>
        <strain evidence="2 3">SDU14</strain>
    </source>
</reference>
<evidence type="ECO:0008006" key="4">
    <source>
        <dbReference type="Google" id="ProtNLM"/>
    </source>
</evidence>
<feature type="signal peptide" evidence="1">
    <location>
        <begin position="1"/>
        <end position="20"/>
    </location>
</feature>
<dbReference type="EMBL" id="JAGTJJ010000041">
    <property type="protein sequence ID" value="MDC3986617.1"/>
    <property type="molecule type" value="Genomic_DNA"/>
</dbReference>
<dbReference type="AlphaFoldDB" id="A0A9X4AXY4"/>
<gene>
    <name evidence="2" type="ORF">KEG57_39440</name>
</gene>
<proteinExistence type="predicted"/>
<name>A0A9X4AXY4_9BACT</name>
<sequence length="355" mass="34214">MKRSAILTATLLSALGLTYVGCTQDFNQFEPTGGTGGLGGGASSSNTGGAGGIGGAGGMGGVGGIGGAGGMGGVGGGGSGGMGGTPCENPTDCPADTACRAWDCVQGMCEATDAPDGMGLPDPTNGDCKDLECDGMGGERETVDESDTPPGDGNPCTDSACVNGAPMHVPTPGDACQGGVCNDAGMCVECMDDGDCNDPTPKCDMNTCVACVADADCTGANATCLPDHTCVACDDGVMNGTETGVDCGGTCPDKCIAAACATNDECASGFCADGVCCDTDCTGTCKACNVTGQEGTCSNVPVNQDDTNATTTCMGNKACDGAGVCKGEVGAPCAVNADCLTNKCMGAGANKTCAP</sequence>